<dbReference type="Gene3D" id="1.10.357.10">
    <property type="entry name" value="Tetracycline Repressor, domain 2"/>
    <property type="match status" value="1"/>
</dbReference>
<comment type="caution">
    <text evidence="6">The sequence shown here is derived from an EMBL/GenBank/DDBJ whole genome shotgun (WGS) entry which is preliminary data.</text>
</comment>
<evidence type="ECO:0000259" key="5">
    <source>
        <dbReference type="PROSITE" id="PS50977"/>
    </source>
</evidence>
<dbReference type="InterPro" id="IPR050109">
    <property type="entry name" value="HTH-type_TetR-like_transc_reg"/>
</dbReference>
<evidence type="ECO:0000256" key="3">
    <source>
        <dbReference type="ARBA" id="ARBA00023163"/>
    </source>
</evidence>
<keyword evidence="7" id="KW-1185">Reference proteome</keyword>
<dbReference type="Proteomes" id="UP001597479">
    <property type="component" value="Unassembled WGS sequence"/>
</dbReference>
<evidence type="ECO:0000256" key="1">
    <source>
        <dbReference type="ARBA" id="ARBA00023015"/>
    </source>
</evidence>
<dbReference type="PANTHER" id="PTHR30055">
    <property type="entry name" value="HTH-TYPE TRANSCRIPTIONAL REGULATOR RUTR"/>
    <property type="match status" value="1"/>
</dbReference>
<feature type="domain" description="HTH tetR-type" evidence="5">
    <location>
        <begin position="19"/>
        <end position="79"/>
    </location>
</feature>
<protein>
    <submittedName>
        <fullName evidence="6">TetR/AcrR family transcriptional regulator</fullName>
    </submittedName>
</protein>
<dbReference type="InterPro" id="IPR001647">
    <property type="entry name" value="HTH_TetR"/>
</dbReference>
<accession>A0ABW5VV09</accession>
<dbReference type="InterPro" id="IPR036271">
    <property type="entry name" value="Tet_transcr_reg_TetR-rel_C_sf"/>
</dbReference>
<evidence type="ECO:0000256" key="4">
    <source>
        <dbReference type="PROSITE-ProRule" id="PRU00335"/>
    </source>
</evidence>
<dbReference type="RefSeq" id="WP_377184893.1">
    <property type="nucleotide sequence ID" value="NZ_JBHUOG010000002.1"/>
</dbReference>
<dbReference type="Pfam" id="PF00440">
    <property type="entry name" value="TetR_N"/>
    <property type="match status" value="1"/>
</dbReference>
<evidence type="ECO:0000313" key="6">
    <source>
        <dbReference type="EMBL" id="MFD2795121.1"/>
    </source>
</evidence>
<dbReference type="InterPro" id="IPR009057">
    <property type="entry name" value="Homeodomain-like_sf"/>
</dbReference>
<gene>
    <name evidence="6" type="ORF">ACFS27_16305</name>
</gene>
<dbReference type="SUPFAM" id="SSF48498">
    <property type="entry name" value="Tetracyclin repressor-like, C-terminal domain"/>
    <property type="match status" value="1"/>
</dbReference>
<name>A0ABW5VV09_9MICO</name>
<evidence type="ECO:0000313" key="7">
    <source>
        <dbReference type="Proteomes" id="UP001597479"/>
    </source>
</evidence>
<dbReference type="InterPro" id="IPR025996">
    <property type="entry name" value="MT1864/Rv1816-like_C"/>
</dbReference>
<dbReference type="PANTHER" id="PTHR30055:SF243">
    <property type="entry name" value="HTH-TYPE TRANSCRIPTIONAL REGULATOR RV1816"/>
    <property type="match status" value="1"/>
</dbReference>
<dbReference type="EMBL" id="JBHUOG010000002">
    <property type="protein sequence ID" value="MFD2795121.1"/>
    <property type="molecule type" value="Genomic_DNA"/>
</dbReference>
<dbReference type="PRINTS" id="PR00455">
    <property type="entry name" value="HTHTETR"/>
</dbReference>
<dbReference type="SUPFAM" id="SSF46689">
    <property type="entry name" value="Homeodomain-like"/>
    <property type="match status" value="1"/>
</dbReference>
<dbReference type="PROSITE" id="PS50977">
    <property type="entry name" value="HTH_TETR_2"/>
    <property type="match status" value="1"/>
</dbReference>
<sequence>MPVDDDDTRPPTRRERLRRQTVDEIVQAALELVDAGGAHGLSLASVGKAMGMTPPALYHYFASREALLDALVLAGYTDLGAAVQAAVRAAADRPAPERLSAIAHAWRRWALDHPRRYSMLFTGSRREAVDPLEHVSTISQSMLALVTALQEVAADAGAAAGPVASSVLDEDLCRWGASLGLPTAAAPALRLALSTWYRVHGLVSLEIVGAFGTMGLDGKRLLAAELESLVGEAGPRTAHGTSTTLPPV</sequence>
<keyword evidence="1" id="KW-0805">Transcription regulation</keyword>
<reference evidence="7" key="1">
    <citation type="journal article" date="2019" name="Int. J. Syst. Evol. Microbiol.">
        <title>The Global Catalogue of Microorganisms (GCM) 10K type strain sequencing project: providing services to taxonomists for standard genome sequencing and annotation.</title>
        <authorList>
            <consortium name="The Broad Institute Genomics Platform"/>
            <consortium name="The Broad Institute Genome Sequencing Center for Infectious Disease"/>
            <person name="Wu L."/>
            <person name="Ma J."/>
        </authorList>
    </citation>
    <scope>NUCLEOTIDE SEQUENCE [LARGE SCALE GENOMIC DNA]</scope>
    <source>
        <strain evidence="7">CCM 7044</strain>
    </source>
</reference>
<proteinExistence type="predicted"/>
<feature type="DNA-binding region" description="H-T-H motif" evidence="4">
    <location>
        <begin position="42"/>
        <end position="61"/>
    </location>
</feature>
<dbReference type="Pfam" id="PF13305">
    <property type="entry name" value="TetR_C_33"/>
    <property type="match status" value="1"/>
</dbReference>
<evidence type="ECO:0000256" key="2">
    <source>
        <dbReference type="ARBA" id="ARBA00023125"/>
    </source>
</evidence>
<organism evidence="6 7">
    <name type="scientific">Promicromonospora vindobonensis</name>
    <dbReference type="NCBI Taxonomy" id="195748"/>
    <lineage>
        <taxon>Bacteria</taxon>
        <taxon>Bacillati</taxon>
        <taxon>Actinomycetota</taxon>
        <taxon>Actinomycetes</taxon>
        <taxon>Micrococcales</taxon>
        <taxon>Promicromonosporaceae</taxon>
        <taxon>Promicromonospora</taxon>
    </lineage>
</organism>
<keyword evidence="3" id="KW-0804">Transcription</keyword>
<keyword evidence="2 4" id="KW-0238">DNA-binding</keyword>